<reference evidence="2 3" key="1">
    <citation type="submission" date="2012-10" db="EMBL/GenBank/DDBJ databases">
        <authorList>
            <person name="Genoscope - CEA"/>
        </authorList>
    </citation>
    <scope>NUCLEOTIDE SEQUENCE [LARGE SCALE GENOMIC DNA]</scope>
    <source>
        <strain evidence="3">AM13 / DSM 14728</strain>
    </source>
</reference>
<feature type="region of interest" description="Disordered" evidence="1">
    <location>
        <begin position="1"/>
        <end position="38"/>
    </location>
</feature>
<name>L0R6Z8_9BACT</name>
<dbReference type="EMBL" id="FO203522">
    <property type="protein sequence ID" value="CCO21987.1"/>
    <property type="molecule type" value="Genomic_DNA"/>
</dbReference>
<proteinExistence type="predicted"/>
<accession>L0R6Z8</accession>
<sequence>MGKIADDWIGKPSGEPNENGINEEEGRMKLPSNPVSYSNPDMAISFKEAVL</sequence>
<dbReference type="KEGG" id="dhy:DESAM_10006"/>
<dbReference type="AlphaFoldDB" id="L0R6Z8"/>
<organism evidence="2 3">
    <name type="scientific">Maridesulfovibrio hydrothermalis AM13 = DSM 14728</name>
    <dbReference type="NCBI Taxonomy" id="1121451"/>
    <lineage>
        <taxon>Bacteria</taxon>
        <taxon>Pseudomonadati</taxon>
        <taxon>Thermodesulfobacteriota</taxon>
        <taxon>Desulfovibrionia</taxon>
        <taxon>Desulfovibrionales</taxon>
        <taxon>Desulfovibrionaceae</taxon>
        <taxon>Maridesulfovibrio</taxon>
    </lineage>
</organism>
<keyword evidence="3" id="KW-1185">Reference proteome</keyword>
<dbReference type="PATRIC" id="fig|1121451.3.peg.5"/>
<evidence type="ECO:0000313" key="3">
    <source>
        <dbReference type="Proteomes" id="UP000010808"/>
    </source>
</evidence>
<dbReference type="STRING" id="1121451.DESAM_10006"/>
<gene>
    <name evidence="2" type="ORF">DESAM_10006</name>
</gene>
<dbReference type="HOGENOM" id="CLU_3098119_0_0_7"/>
<dbReference type="Proteomes" id="UP000010808">
    <property type="component" value="Chromosome"/>
</dbReference>
<evidence type="ECO:0000256" key="1">
    <source>
        <dbReference type="SAM" id="MobiDB-lite"/>
    </source>
</evidence>
<protein>
    <submittedName>
        <fullName evidence="2">Uncharacterized protein</fullName>
    </submittedName>
</protein>
<evidence type="ECO:0000313" key="2">
    <source>
        <dbReference type="EMBL" id="CCO21987.1"/>
    </source>
</evidence>